<protein>
    <submittedName>
        <fullName evidence="1">Uncharacterized protein</fullName>
    </submittedName>
</protein>
<dbReference type="RefSeq" id="WP_184747147.1">
    <property type="nucleotide sequence ID" value="NZ_JACHGJ010000004.1"/>
</dbReference>
<dbReference type="Proteomes" id="UP000587760">
    <property type="component" value="Unassembled WGS sequence"/>
</dbReference>
<evidence type="ECO:0000313" key="2">
    <source>
        <dbReference type="EMBL" id="MBB6480904.1"/>
    </source>
</evidence>
<dbReference type="AlphaFoldDB" id="A0A841REW4"/>
<dbReference type="EMBL" id="JACHGJ010000004">
    <property type="protein sequence ID" value="MBB6480892.1"/>
    <property type="molecule type" value="Genomic_DNA"/>
</dbReference>
<sequence>MGKKVIFGLNSPVDLLEKVISERSEISTVSTDISNHYMVINIILSVNHLFDWALKSEEYCLDKKKAIVVELNPYSETERIPWDFKELYSQIVPHPPVNKDQKLIRELSNNFKHFKQEKINTRFSKKYLSVAGNMVAGGATACCGYYEEYGFFVDEGSSTIDLLASFDRSISNWQAVI</sequence>
<organism evidence="1 3">
    <name type="scientific">Spirochaeta isovalerica</name>
    <dbReference type="NCBI Taxonomy" id="150"/>
    <lineage>
        <taxon>Bacteria</taxon>
        <taxon>Pseudomonadati</taxon>
        <taxon>Spirochaetota</taxon>
        <taxon>Spirochaetia</taxon>
        <taxon>Spirochaetales</taxon>
        <taxon>Spirochaetaceae</taxon>
        <taxon>Spirochaeta</taxon>
    </lineage>
</organism>
<evidence type="ECO:0000313" key="3">
    <source>
        <dbReference type="Proteomes" id="UP000587760"/>
    </source>
</evidence>
<name>A0A841REW4_9SPIO</name>
<dbReference type="EMBL" id="JACHGJ010000004">
    <property type="protein sequence ID" value="MBB6480904.1"/>
    <property type="molecule type" value="Genomic_DNA"/>
</dbReference>
<accession>A0A841REW4</accession>
<evidence type="ECO:0000313" key="1">
    <source>
        <dbReference type="EMBL" id="MBB6480892.1"/>
    </source>
</evidence>
<keyword evidence="3" id="KW-1185">Reference proteome</keyword>
<proteinExistence type="predicted"/>
<gene>
    <name evidence="1" type="ORF">HNR50_002565</name>
    <name evidence="2" type="ORF">HNR50_002577</name>
</gene>
<comment type="caution">
    <text evidence="1">The sequence shown here is derived from an EMBL/GenBank/DDBJ whole genome shotgun (WGS) entry which is preliminary data.</text>
</comment>
<reference evidence="1 3" key="1">
    <citation type="submission" date="2020-08" db="EMBL/GenBank/DDBJ databases">
        <title>Genomic Encyclopedia of Type Strains, Phase IV (KMG-IV): sequencing the most valuable type-strain genomes for metagenomic binning, comparative biology and taxonomic classification.</title>
        <authorList>
            <person name="Goeker M."/>
        </authorList>
    </citation>
    <scope>NUCLEOTIDE SEQUENCE [LARGE SCALE GENOMIC DNA]</scope>
    <source>
        <strain evidence="1 3">DSM 2461</strain>
    </source>
</reference>